<dbReference type="Gene3D" id="3.40.190.170">
    <property type="entry name" value="Bacterial extracellular solute-binding protein, family 7"/>
    <property type="match status" value="1"/>
</dbReference>
<evidence type="ECO:0000256" key="4">
    <source>
        <dbReference type="SAM" id="SignalP"/>
    </source>
</evidence>
<comment type="caution">
    <text evidence="5">The sequence shown here is derived from an EMBL/GenBank/DDBJ whole genome shotgun (WGS) entry which is preliminary data.</text>
</comment>
<dbReference type="PANTHER" id="PTHR33376">
    <property type="match status" value="1"/>
</dbReference>
<organism evidence="5 6">
    <name type="scientific">Sulfitobacter pacificus</name>
    <dbReference type="NCBI Taxonomy" id="1499314"/>
    <lineage>
        <taxon>Bacteria</taxon>
        <taxon>Pseudomonadati</taxon>
        <taxon>Pseudomonadota</taxon>
        <taxon>Alphaproteobacteria</taxon>
        <taxon>Rhodobacterales</taxon>
        <taxon>Roseobacteraceae</taxon>
        <taxon>Sulfitobacter</taxon>
    </lineage>
</organism>
<evidence type="ECO:0008006" key="7">
    <source>
        <dbReference type="Google" id="ProtNLM"/>
    </source>
</evidence>
<keyword evidence="6" id="KW-1185">Reference proteome</keyword>
<evidence type="ECO:0000313" key="5">
    <source>
        <dbReference type="EMBL" id="GLQ25787.1"/>
    </source>
</evidence>
<dbReference type="Pfam" id="PF03480">
    <property type="entry name" value="DctP"/>
    <property type="match status" value="1"/>
</dbReference>
<dbReference type="InterPro" id="IPR038404">
    <property type="entry name" value="TRAP_DctP_sf"/>
</dbReference>
<comment type="subcellular location">
    <subcellularLocation>
        <location evidence="1">Periplasm</location>
    </subcellularLocation>
</comment>
<dbReference type="InterPro" id="IPR018389">
    <property type="entry name" value="DctP_fam"/>
</dbReference>
<evidence type="ECO:0000313" key="6">
    <source>
        <dbReference type="Proteomes" id="UP001161388"/>
    </source>
</evidence>
<feature type="signal peptide" evidence="4">
    <location>
        <begin position="1"/>
        <end position="24"/>
    </location>
</feature>
<dbReference type="RefSeq" id="WP_284370401.1">
    <property type="nucleotide sequence ID" value="NZ_BSNL01000001.1"/>
</dbReference>
<gene>
    <name evidence="5" type="ORF">GCM10007927_05900</name>
</gene>
<reference evidence="5" key="2">
    <citation type="submission" date="2023-01" db="EMBL/GenBank/DDBJ databases">
        <title>Draft genome sequence of Sulfitobacter pacificus strain NBRC 109915.</title>
        <authorList>
            <person name="Sun Q."/>
            <person name="Mori K."/>
        </authorList>
    </citation>
    <scope>NUCLEOTIDE SEQUENCE</scope>
    <source>
        <strain evidence="5">NBRC 109915</strain>
    </source>
</reference>
<reference evidence="5" key="1">
    <citation type="journal article" date="2014" name="Int. J. Syst. Evol. Microbiol.">
        <title>Complete genome of a new Firmicutes species belonging to the dominant human colonic microbiota ('Ruminococcus bicirculans') reveals two chromosomes and a selective capacity to utilize plant glucans.</title>
        <authorList>
            <consortium name="NISC Comparative Sequencing Program"/>
            <person name="Wegmann U."/>
            <person name="Louis P."/>
            <person name="Goesmann A."/>
            <person name="Henrissat B."/>
            <person name="Duncan S.H."/>
            <person name="Flint H.J."/>
        </authorList>
    </citation>
    <scope>NUCLEOTIDE SEQUENCE</scope>
    <source>
        <strain evidence="5">NBRC 109915</strain>
    </source>
</reference>
<name>A0ABQ5VFC6_9RHOB</name>
<dbReference type="NCBIfam" id="NF037995">
    <property type="entry name" value="TRAP_S1"/>
    <property type="match status" value="1"/>
</dbReference>
<keyword evidence="3" id="KW-0574">Periplasm</keyword>
<accession>A0ABQ5VFC6</accession>
<evidence type="ECO:0000256" key="3">
    <source>
        <dbReference type="ARBA" id="ARBA00022764"/>
    </source>
</evidence>
<dbReference type="PANTHER" id="PTHR33376:SF15">
    <property type="entry name" value="BLL6794 PROTEIN"/>
    <property type="match status" value="1"/>
</dbReference>
<keyword evidence="2 4" id="KW-0732">Signal</keyword>
<dbReference type="Proteomes" id="UP001161388">
    <property type="component" value="Unassembled WGS sequence"/>
</dbReference>
<feature type="chain" id="PRO_5047046378" description="C4-dicarboxylate ABC transporter permease" evidence="4">
    <location>
        <begin position="25"/>
        <end position="354"/>
    </location>
</feature>
<dbReference type="CDD" id="cd13666">
    <property type="entry name" value="PBP2_TRAP_DctP_like_1"/>
    <property type="match status" value="1"/>
</dbReference>
<proteinExistence type="predicted"/>
<evidence type="ECO:0000256" key="2">
    <source>
        <dbReference type="ARBA" id="ARBA00022729"/>
    </source>
</evidence>
<evidence type="ECO:0000256" key="1">
    <source>
        <dbReference type="ARBA" id="ARBA00004418"/>
    </source>
</evidence>
<dbReference type="EMBL" id="BSNL01000001">
    <property type="protein sequence ID" value="GLQ25787.1"/>
    <property type="molecule type" value="Genomic_DNA"/>
</dbReference>
<protein>
    <recommendedName>
        <fullName evidence="7">C4-dicarboxylate ABC transporter permease</fullName>
    </recommendedName>
</protein>
<sequence>MKTILNLSAVAGVVMALQGTTALAADYSVTAAAGHPPVFRWVRMFPDSFGPAVNKHLAGQGDTLTIDGQFGGAIAGVGEELETVGAGLAEIGTCQSLFDPAKLAVQNVTYYTPFITDDTNTVAKVINDMHRDDPRMTAAYEENDVVYLGAPIIIDDYLLMTNFPVNSVADLEGRKIAAPGAALNWLSGTGAVGVSGNLTTYYNELKTGVYDGVIVFASAALPGKLYEVAPNITRAGMGAQYAGAICANKDWYDGLPEHVQAALKAGADEAMEWYLADLNAAVETSFAKMQEAGATVSVMPQDARKAWADGMDNAAKSWAEGLDGQGLPATALLGDYMNALRDAGAMPLRNWDQE</sequence>